<feature type="transmembrane region" description="Helical" evidence="1">
    <location>
        <begin position="147"/>
        <end position="168"/>
    </location>
</feature>
<evidence type="ECO:0000313" key="3">
    <source>
        <dbReference type="Proteomes" id="UP000037688"/>
    </source>
</evidence>
<feature type="transmembrane region" description="Helical" evidence="1">
    <location>
        <begin position="114"/>
        <end position="140"/>
    </location>
</feature>
<accession>A0A0M9BN19</accession>
<evidence type="ECO:0000256" key="1">
    <source>
        <dbReference type="SAM" id="Phobius"/>
    </source>
</evidence>
<keyword evidence="1" id="KW-0472">Membrane</keyword>
<dbReference type="PANTHER" id="PTHR41309">
    <property type="entry name" value="MEMBRANE PROTEIN-RELATED"/>
    <property type="match status" value="1"/>
</dbReference>
<dbReference type="Proteomes" id="UP000037688">
    <property type="component" value="Unassembled WGS sequence"/>
</dbReference>
<proteinExistence type="predicted"/>
<feature type="transmembrane region" description="Helical" evidence="1">
    <location>
        <begin position="12"/>
        <end position="31"/>
    </location>
</feature>
<evidence type="ECO:0000313" key="2">
    <source>
        <dbReference type="EMBL" id="KOY15523.1"/>
    </source>
</evidence>
<sequence length="208" mass="23309">MLNLLRKDYIALKSSLWSIIFYFVVFSVAFIPTVEMSMYFVGIYTAFGSIMLATMIDIKNHNHKFLVTLPLSRRNIVQAKYLSAVLYTLFGVFASSGAHWLVNFLFPELNKPDLSVLDILISIGMVLVLISIYMPLFYALSKKGAGIINTVFMFVLIILAQPVASLMSMAGENGMGRASVYVLVSVCILLLFIASYFVTVRLFARKDL</sequence>
<dbReference type="EMBL" id="LITU01000060">
    <property type="protein sequence ID" value="KOY15523.1"/>
    <property type="molecule type" value="Genomic_DNA"/>
</dbReference>
<dbReference type="PATRIC" id="fig|1705561.3.peg.3242"/>
<name>A0A0M9BN19_9BACL</name>
<dbReference type="OrthoDB" id="2660383at2"/>
<dbReference type="Pfam" id="PF13346">
    <property type="entry name" value="ABC2_membrane_5"/>
    <property type="match status" value="1"/>
</dbReference>
<feature type="transmembrane region" description="Helical" evidence="1">
    <location>
        <begin position="37"/>
        <end position="58"/>
    </location>
</feature>
<keyword evidence="1" id="KW-1133">Transmembrane helix</keyword>
<feature type="transmembrane region" description="Helical" evidence="1">
    <location>
        <begin position="180"/>
        <end position="204"/>
    </location>
</feature>
<protein>
    <submittedName>
        <fullName evidence="2">ABC transporter permease</fullName>
    </submittedName>
</protein>
<reference evidence="2 3" key="1">
    <citation type="submission" date="2015-08" db="EMBL/GenBank/DDBJ databases">
        <title>Draft genome sequence of cellulolytic and xylanolytic Paenibacillus sp. A59, isolated from a decaying forest soil from Patagonia, Argentina.</title>
        <authorList>
            <person name="Ghio S."/>
            <person name="Caceres A.M."/>
            <person name="Talia P."/>
            <person name="Grasso D."/>
            <person name="Campos E."/>
        </authorList>
    </citation>
    <scope>NUCLEOTIDE SEQUENCE [LARGE SCALE GENOMIC DNA]</scope>
    <source>
        <strain evidence="2 3">A59</strain>
    </source>
</reference>
<dbReference type="InterPro" id="IPR025699">
    <property type="entry name" value="ABC2_memb-like"/>
</dbReference>
<feature type="transmembrane region" description="Helical" evidence="1">
    <location>
        <begin position="79"/>
        <end position="102"/>
    </location>
</feature>
<keyword evidence="1" id="KW-0812">Transmembrane</keyword>
<organism evidence="2 3">
    <name type="scientific">Paenibacillus xylanivorans</name>
    <dbReference type="NCBI Taxonomy" id="1705561"/>
    <lineage>
        <taxon>Bacteria</taxon>
        <taxon>Bacillati</taxon>
        <taxon>Bacillota</taxon>
        <taxon>Bacilli</taxon>
        <taxon>Bacillales</taxon>
        <taxon>Paenibacillaceae</taxon>
        <taxon>Paenibacillus</taxon>
    </lineage>
</organism>
<dbReference type="RefSeq" id="WP_053781736.1">
    <property type="nucleotide sequence ID" value="NZ_LITU01000060.1"/>
</dbReference>
<dbReference type="PANTHER" id="PTHR41309:SF2">
    <property type="entry name" value="MEMBRANE PROTEIN"/>
    <property type="match status" value="1"/>
</dbReference>
<dbReference type="AlphaFoldDB" id="A0A0M9BN19"/>
<comment type="caution">
    <text evidence="2">The sequence shown here is derived from an EMBL/GenBank/DDBJ whole genome shotgun (WGS) entry which is preliminary data.</text>
</comment>
<gene>
    <name evidence="2" type="ORF">AMS66_15890</name>
</gene>
<keyword evidence="3" id="KW-1185">Reference proteome</keyword>